<name>A0A1H7FRX2_9GAMM</name>
<evidence type="ECO:0000313" key="2">
    <source>
        <dbReference type="EMBL" id="SEK28651.1"/>
    </source>
</evidence>
<dbReference type="AlphaFoldDB" id="A0A1H7FRX2"/>
<keyword evidence="1" id="KW-0732">Signal</keyword>
<accession>A0A1H7FRX2</accession>
<proteinExistence type="predicted"/>
<organism evidence="2 3">
    <name type="scientific">Atopomonas hussainii</name>
    <dbReference type="NCBI Taxonomy" id="1429083"/>
    <lineage>
        <taxon>Bacteria</taxon>
        <taxon>Pseudomonadati</taxon>
        <taxon>Pseudomonadota</taxon>
        <taxon>Gammaproteobacteria</taxon>
        <taxon>Pseudomonadales</taxon>
        <taxon>Pseudomonadaceae</taxon>
        <taxon>Atopomonas</taxon>
    </lineage>
</organism>
<feature type="chain" id="PRO_5010360978" evidence="1">
    <location>
        <begin position="26"/>
        <end position="179"/>
    </location>
</feature>
<dbReference type="RefSeq" id="WP_139213986.1">
    <property type="nucleotide sequence ID" value="NZ_FOAS01000001.1"/>
</dbReference>
<dbReference type="EMBL" id="FOAS01000001">
    <property type="protein sequence ID" value="SEK28651.1"/>
    <property type="molecule type" value="Genomic_DNA"/>
</dbReference>
<gene>
    <name evidence="2" type="ORF">SAMN05216214_101308</name>
</gene>
<dbReference type="STRING" id="1429083.GCA_001885685_02257"/>
<reference evidence="2 3" key="1">
    <citation type="submission" date="2016-10" db="EMBL/GenBank/DDBJ databases">
        <authorList>
            <person name="de Groot N.N."/>
        </authorList>
    </citation>
    <scope>NUCLEOTIDE SEQUENCE [LARGE SCALE GENOMIC DNA]</scope>
    <source>
        <strain evidence="2 3">JCM 19513</strain>
    </source>
</reference>
<protein>
    <submittedName>
        <fullName evidence="2">Uncharacterized protein</fullName>
    </submittedName>
</protein>
<evidence type="ECO:0000313" key="3">
    <source>
        <dbReference type="Proteomes" id="UP000185766"/>
    </source>
</evidence>
<keyword evidence="3" id="KW-1185">Reference proteome</keyword>
<evidence type="ECO:0000256" key="1">
    <source>
        <dbReference type="SAM" id="SignalP"/>
    </source>
</evidence>
<feature type="signal peptide" evidence="1">
    <location>
        <begin position="1"/>
        <end position="25"/>
    </location>
</feature>
<dbReference type="PROSITE" id="PS51257">
    <property type="entry name" value="PROKAR_LIPOPROTEIN"/>
    <property type="match status" value="1"/>
</dbReference>
<sequence>MGKFRHAITRTALACAFTVSTLSSACVMDGATDGVLSTVPKDTFAVASAINHAVQQGTLQLLPASANRLTMVFWQLEKQLQRHYQGEQFNVYLYELSGNHYMQLKADGETLELIAHNPPTRDELLADTPLIVSDIDVLQALLMKRLSFAALEEHGLYASQGSSQGVNAAKQLFARSFKG</sequence>
<dbReference type="Proteomes" id="UP000185766">
    <property type="component" value="Unassembled WGS sequence"/>
</dbReference>